<reference evidence="2 3" key="1">
    <citation type="submission" date="2019-12" db="EMBL/GenBank/DDBJ databases">
        <title>Draft genome sequence of the ascomycete Xylaria multiplex DSM 110363.</title>
        <authorList>
            <person name="Buettner E."/>
            <person name="Kellner H."/>
        </authorList>
    </citation>
    <scope>NUCLEOTIDE SEQUENCE [LARGE SCALE GENOMIC DNA]</scope>
    <source>
        <strain evidence="2 3">DSM 110363</strain>
    </source>
</reference>
<sequence length="173" mass="18787">MAPKLTIKTPPFYPLEPSLSSPPRTPFPRPSAYTRKSELQKKLNAIVKRVIGESPDAPSSPDSLASSDADFDDRSEYGEDPPPPPHHTQEASISGPSSYASLAALNPYSTAPEDVGQHLSLFSPPPSPNPHGQWDRHAQDEAWLAREFDCAHAAVVAEEDAALKILREQTQLG</sequence>
<gene>
    <name evidence="2" type="ORF">GQX73_g6550</name>
</gene>
<dbReference type="EMBL" id="WUBL01000075">
    <property type="protein sequence ID" value="KAF2967036.1"/>
    <property type="molecule type" value="Genomic_DNA"/>
</dbReference>
<evidence type="ECO:0000313" key="3">
    <source>
        <dbReference type="Proteomes" id="UP000481858"/>
    </source>
</evidence>
<comment type="caution">
    <text evidence="2">The sequence shown here is derived from an EMBL/GenBank/DDBJ whole genome shotgun (WGS) entry which is preliminary data.</text>
</comment>
<feature type="region of interest" description="Disordered" evidence="1">
    <location>
        <begin position="1"/>
        <end position="138"/>
    </location>
</feature>
<protein>
    <submittedName>
        <fullName evidence="2">Uncharacterized protein</fullName>
    </submittedName>
</protein>
<organism evidence="2 3">
    <name type="scientific">Xylaria multiplex</name>
    <dbReference type="NCBI Taxonomy" id="323545"/>
    <lineage>
        <taxon>Eukaryota</taxon>
        <taxon>Fungi</taxon>
        <taxon>Dikarya</taxon>
        <taxon>Ascomycota</taxon>
        <taxon>Pezizomycotina</taxon>
        <taxon>Sordariomycetes</taxon>
        <taxon>Xylariomycetidae</taxon>
        <taxon>Xylariales</taxon>
        <taxon>Xylariaceae</taxon>
        <taxon>Xylaria</taxon>
    </lineage>
</organism>
<feature type="compositionally biased region" description="Low complexity" evidence="1">
    <location>
        <begin position="54"/>
        <end position="68"/>
    </location>
</feature>
<proteinExistence type="predicted"/>
<evidence type="ECO:0000313" key="2">
    <source>
        <dbReference type="EMBL" id="KAF2967036.1"/>
    </source>
</evidence>
<dbReference type="AlphaFoldDB" id="A0A7C8N2Y8"/>
<evidence type="ECO:0000256" key="1">
    <source>
        <dbReference type="SAM" id="MobiDB-lite"/>
    </source>
</evidence>
<feature type="compositionally biased region" description="Polar residues" evidence="1">
    <location>
        <begin position="90"/>
        <end position="100"/>
    </location>
</feature>
<dbReference type="Proteomes" id="UP000481858">
    <property type="component" value="Unassembled WGS sequence"/>
</dbReference>
<dbReference type="OrthoDB" id="4776514at2759"/>
<dbReference type="InParanoid" id="A0A7C8N2Y8"/>
<keyword evidence="3" id="KW-1185">Reference proteome</keyword>
<name>A0A7C8N2Y8_9PEZI</name>
<accession>A0A7C8N2Y8</accession>